<reference evidence="1 2" key="1">
    <citation type="journal article" date="2011" name="Stand. Genomic Sci.">
        <title>Complete genome sequence of Nitratifractor salsuginis type strain (E9I37-1).</title>
        <authorList>
            <person name="Anderson I."/>
            <person name="Sikorski J."/>
            <person name="Zeytun A."/>
            <person name="Nolan M."/>
            <person name="Lapidus A."/>
            <person name="Lucas S."/>
            <person name="Hammon N."/>
            <person name="Deshpande S."/>
            <person name="Cheng J.F."/>
            <person name="Tapia R."/>
            <person name="Han C."/>
            <person name="Goodwin L."/>
            <person name="Pitluck S."/>
            <person name="Liolios K."/>
            <person name="Pagani I."/>
            <person name="Ivanova N."/>
            <person name="Huntemann M."/>
            <person name="Mavromatis K."/>
            <person name="Ovchinikova G."/>
            <person name="Pati A."/>
            <person name="Chen A."/>
            <person name="Palaniappan K."/>
            <person name="Land M."/>
            <person name="Hauser L."/>
            <person name="Brambilla E.M."/>
            <person name="Ngatchou-Djao O.D."/>
            <person name="Rohde M."/>
            <person name="Tindall B.J."/>
            <person name="Goker M."/>
            <person name="Detter J.C."/>
            <person name="Woyke T."/>
            <person name="Bristow J."/>
            <person name="Eisen J.A."/>
            <person name="Markowitz V."/>
            <person name="Hugenholtz P."/>
            <person name="Klenk H.P."/>
            <person name="Kyrpides N.C."/>
        </authorList>
    </citation>
    <scope>NUCLEOTIDE SEQUENCE [LARGE SCALE GENOMIC DNA]</scope>
    <source>
        <strain evidence="2">DSM 16511 / JCM 12458 / E9I37-1</strain>
    </source>
</reference>
<reference evidence="2" key="2">
    <citation type="submission" date="2011-01" db="EMBL/GenBank/DDBJ databases">
        <title>The complete genome of Nitratifractor salsuginis DSM 16511.</title>
        <authorList>
            <consortium name="US DOE Joint Genome Institute (JGI-PGF)"/>
            <person name="Lucas S."/>
            <person name="Copeland A."/>
            <person name="Lapidus A."/>
            <person name="Bruce D."/>
            <person name="Goodwin L."/>
            <person name="Pitluck S."/>
            <person name="Kyrpides N."/>
            <person name="Mavromatis K."/>
            <person name="Ivanova N."/>
            <person name="Mikhailova N."/>
            <person name="Zeytun A."/>
            <person name="Detter J.C."/>
            <person name="Tapia R."/>
            <person name="Han C."/>
            <person name="Land M."/>
            <person name="Hauser L."/>
            <person name="Markowitz V."/>
            <person name="Cheng J.-F."/>
            <person name="Hugenholtz P."/>
            <person name="Woyke T."/>
            <person name="Wu D."/>
            <person name="Tindall B."/>
            <person name="Schuetze A."/>
            <person name="Brambilla E."/>
            <person name="Klenk H.-P."/>
            <person name="Eisen J.A."/>
        </authorList>
    </citation>
    <scope>NUCLEOTIDE SEQUENCE [LARGE SCALE GENOMIC DNA]</scope>
    <source>
        <strain evidence="2">DSM 16511 / JCM 12458 / E9I37-1</strain>
    </source>
</reference>
<accession>E6WYD2</accession>
<name>E6WYD2_NITSE</name>
<dbReference type="RefSeq" id="WP_013554135.1">
    <property type="nucleotide sequence ID" value="NC_014935.1"/>
</dbReference>
<sequence>METIKEYESFSTDAQEIANELVIEEVASTPILVLVDERDWHLLENSEKVEAVEVRGGPKMTVGELKKKKVVFCTIKKQDAPLIDLVAEDWENIIEGGVVRLKIVPALGLI</sequence>
<keyword evidence="2" id="KW-1185">Reference proteome</keyword>
<gene>
    <name evidence="1" type="ordered locus">Nitsa_1191</name>
</gene>
<proteinExistence type="predicted"/>
<organism evidence="1 2">
    <name type="scientific">Nitratifractor salsuginis (strain DSM 16511 / JCM 12458 / E9I37-1)</name>
    <dbReference type="NCBI Taxonomy" id="749222"/>
    <lineage>
        <taxon>Bacteria</taxon>
        <taxon>Pseudomonadati</taxon>
        <taxon>Campylobacterota</taxon>
        <taxon>Epsilonproteobacteria</taxon>
        <taxon>Campylobacterales</taxon>
        <taxon>Sulfurovaceae</taxon>
        <taxon>Nitratifractor</taxon>
    </lineage>
</organism>
<protein>
    <submittedName>
        <fullName evidence="1">Uncharacterized protein</fullName>
    </submittedName>
</protein>
<dbReference type="STRING" id="749222.Nitsa_1191"/>
<dbReference type="HOGENOM" id="CLU_2168303_0_0_7"/>
<evidence type="ECO:0000313" key="1">
    <source>
        <dbReference type="EMBL" id="ADV46444.1"/>
    </source>
</evidence>
<evidence type="ECO:0000313" key="2">
    <source>
        <dbReference type="Proteomes" id="UP000008633"/>
    </source>
</evidence>
<dbReference type="Proteomes" id="UP000008633">
    <property type="component" value="Chromosome"/>
</dbReference>
<dbReference type="EMBL" id="CP002452">
    <property type="protein sequence ID" value="ADV46444.1"/>
    <property type="molecule type" value="Genomic_DNA"/>
</dbReference>
<dbReference type="KEGG" id="nsa:Nitsa_1191"/>
<dbReference type="AlphaFoldDB" id="E6WYD2"/>